<organism evidence="4 5">
    <name type="scientific">Tanacetum coccineum</name>
    <dbReference type="NCBI Taxonomy" id="301880"/>
    <lineage>
        <taxon>Eukaryota</taxon>
        <taxon>Viridiplantae</taxon>
        <taxon>Streptophyta</taxon>
        <taxon>Embryophyta</taxon>
        <taxon>Tracheophyta</taxon>
        <taxon>Spermatophyta</taxon>
        <taxon>Magnoliopsida</taxon>
        <taxon>eudicotyledons</taxon>
        <taxon>Gunneridae</taxon>
        <taxon>Pentapetalae</taxon>
        <taxon>asterids</taxon>
        <taxon>campanulids</taxon>
        <taxon>Asterales</taxon>
        <taxon>Asteraceae</taxon>
        <taxon>Asteroideae</taxon>
        <taxon>Anthemideae</taxon>
        <taxon>Anthemidinae</taxon>
        <taxon>Tanacetum</taxon>
    </lineage>
</organism>
<keyword evidence="1" id="KW-0862">Zinc</keyword>
<feature type="region of interest" description="Disordered" evidence="2">
    <location>
        <begin position="330"/>
        <end position="352"/>
    </location>
</feature>
<dbReference type="Proteomes" id="UP001151760">
    <property type="component" value="Unassembled WGS sequence"/>
</dbReference>
<dbReference type="PANTHER" id="PTHR47481">
    <property type="match status" value="1"/>
</dbReference>
<protein>
    <submittedName>
        <fullName evidence="4">Ribonuclease H-like domain-containing protein</fullName>
    </submittedName>
</protein>
<reference evidence="4" key="1">
    <citation type="journal article" date="2022" name="Int. J. Mol. Sci.">
        <title>Draft Genome of Tanacetum Coccineum: Genomic Comparison of Closely Related Tanacetum-Family Plants.</title>
        <authorList>
            <person name="Yamashiro T."/>
            <person name="Shiraishi A."/>
            <person name="Nakayama K."/>
            <person name="Satake H."/>
        </authorList>
    </citation>
    <scope>NUCLEOTIDE SEQUENCE</scope>
</reference>
<sequence length="352" mass="39221">MIGSDIPIPTTLLSDKLSLVTHHHLLTRVPVKLDLEEWNYGSWEYFFVQLCSGYDVLKFIHGIPTDASTTSTSIPFTSDELKVDKIILSWIFTTISDPLQKRLVTRASTLKTELRSIQLGALSMEAYFQKIESILTTLTSLDCVVNDEDVVHYVIGGLPEKYNQVCGYMHYQTPFPDLKTVRSLLVTEEMRLKSKEIALPVDSSSPMVLLAQSGNTRRPSNPQVKSWKPCFSFAKGSCRFRSDCRYVHDPNAKPVDNSFSKHSRSNHNTTDTLLMKLLDKLGVNDTGSSSTRNATTTPTVTPTLPVAYHTSPISYAAQPTSHLIPPPGFYTQPLAQQAQPLGPPSGFHYQQA</sequence>
<evidence type="ECO:0000256" key="2">
    <source>
        <dbReference type="SAM" id="MobiDB-lite"/>
    </source>
</evidence>
<keyword evidence="1" id="KW-0479">Metal-binding</keyword>
<comment type="caution">
    <text evidence="4">The sequence shown here is derived from an EMBL/GenBank/DDBJ whole genome shotgun (WGS) entry which is preliminary data.</text>
</comment>
<reference evidence="4" key="2">
    <citation type="submission" date="2022-01" db="EMBL/GenBank/DDBJ databases">
        <authorList>
            <person name="Yamashiro T."/>
            <person name="Shiraishi A."/>
            <person name="Satake H."/>
            <person name="Nakayama K."/>
        </authorList>
    </citation>
    <scope>NUCLEOTIDE SEQUENCE</scope>
</reference>
<proteinExistence type="predicted"/>
<feature type="domain" description="C3H1-type" evidence="3">
    <location>
        <begin position="225"/>
        <end position="251"/>
    </location>
</feature>
<gene>
    <name evidence="4" type="ORF">Tco_0891122</name>
</gene>
<keyword evidence="1" id="KW-0863">Zinc-finger</keyword>
<evidence type="ECO:0000313" key="4">
    <source>
        <dbReference type="EMBL" id="GJT21185.1"/>
    </source>
</evidence>
<feature type="zinc finger region" description="C3H1-type" evidence="1">
    <location>
        <begin position="225"/>
        <end position="251"/>
    </location>
</feature>
<accession>A0ABQ5C2C5</accession>
<dbReference type="EMBL" id="BQNB010013868">
    <property type="protein sequence ID" value="GJT21185.1"/>
    <property type="molecule type" value="Genomic_DNA"/>
</dbReference>
<dbReference type="InterPro" id="IPR000571">
    <property type="entry name" value="Znf_CCCH"/>
</dbReference>
<evidence type="ECO:0000259" key="3">
    <source>
        <dbReference type="PROSITE" id="PS50103"/>
    </source>
</evidence>
<dbReference type="SMART" id="SM00356">
    <property type="entry name" value="ZnF_C3H1"/>
    <property type="match status" value="1"/>
</dbReference>
<keyword evidence="5" id="KW-1185">Reference proteome</keyword>
<dbReference type="PANTHER" id="PTHR47481:SF41">
    <property type="entry name" value="COPIA-LIKE POLYPROTEIN_RETROTRANSPOSON"/>
    <property type="match status" value="1"/>
</dbReference>
<name>A0ABQ5C2C5_9ASTR</name>
<dbReference type="Gene3D" id="2.30.30.1190">
    <property type="match status" value="1"/>
</dbReference>
<evidence type="ECO:0000256" key="1">
    <source>
        <dbReference type="PROSITE-ProRule" id="PRU00723"/>
    </source>
</evidence>
<dbReference type="PROSITE" id="PS50103">
    <property type="entry name" value="ZF_C3H1"/>
    <property type="match status" value="1"/>
</dbReference>
<evidence type="ECO:0000313" key="5">
    <source>
        <dbReference type="Proteomes" id="UP001151760"/>
    </source>
</evidence>
<dbReference type="Pfam" id="PF14223">
    <property type="entry name" value="Retrotran_gag_2"/>
    <property type="match status" value="1"/>
</dbReference>